<dbReference type="Proteomes" id="UP000002195">
    <property type="component" value="Unassembled WGS sequence"/>
</dbReference>
<dbReference type="PaxDb" id="44689-DDB0205598"/>
<keyword evidence="3" id="KW-1185">Reference proteome</keyword>
<dbReference type="InParanoid" id="Q54TW9"/>
<dbReference type="EMBL" id="AAFI02000041">
    <property type="protein sequence ID" value="EAL66711.1"/>
    <property type="molecule type" value="Genomic_DNA"/>
</dbReference>
<dbReference type="GeneID" id="8623078"/>
<dbReference type="Pfam" id="PF22933">
    <property type="entry name" value="ComC_SSD"/>
    <property type="match status" value="1"/>
</dbReference>
<evidence type="ECO:0000313" key="2">
    <source>
        <dbReference type="EMBL" id="EAL66711.1"/>
    </source>
</evidence>
<protein>
    <recommendedName>
        <fullName evidence="1">ComC supersandwich domain-containing protein</fullName>
    </recommendedName>
</protein>
<dbReference type="InterPro" id="IPR054484">
    <property type="entry name" value="ComC_SSD"/>
</dbReference>
<feature type="domain" description="ComC supersandwich" evidence="1">
    <location>
        <begin position="4"/>
        <end position="182"/>
    </location>
</feature>
<dbReference type="VEuPathDB" id="AmoebaDB:DDB_G0281459"/>
<dbReference type="AlphaFoldDB" id="Q54TW9"/>
<name>Q54TW9_DICDI</name>
<reference evidence="2 3" key="1">
    <citation type="journal article" date="2005" name="Nature">
        <title>The genome of the social amoeba Dictyostelium discoideum.</title>
        <authorList>
            <consortium name="The Dictyostelium discoideum Sequencing Consortium"/>
            <person name="Eichinger L."/>
            <person name="Pachebat J.A."/>
            <person name="Glockner G."/>
            <person name="Rajandream M.A."/>
            <person name="Sucgang R."/>
            <person name="Berriman M."/>
            <person name="Song J."/>
            <person name="Olsen R."/>
            <person name="Szafranski K."/>
            <person name="Xu Q."/>
            <person name="Tunggal B."/>
            <person name="Kummerfeld S."/>
            <person name="Madera M."/>
            <person name="Konfortov B.A."/>
            <person name="Rivero F."/>
            <person name="Bankier A.T."/>
            <person name="Lehmann R."/>
            <person name="Hamlin N."/>
            <person name="Davies R."/>
            <person name="Gaudet P."/>
            <person name="Fey P."/>
            <person name="Pilcher K."/>
            <person name="Chen G."/>
            <person name="Saunders D."/>
            <person name="Sodergren E."/>
            <person name="Davis P."/>
            <person name="Kerhornou A."/>
            <person name="Nie X."/>
            <person name="Hall N."/>
            <person name="Anjard C."/>
            <person name="Hemphill L."/>
            <person name="Bason N."/>
            <person name="Farbrother P."/>
            <person name="Desany B."/>
            <person name="Just E."/>
            <person name="Morio T."/>
            <person name="Rost R."/>
            <person name="Churcher C."/>
            <person name="Cooper J."/>
            <person name="Haydock S."/>
            <person name="van Driessche N."/>
            <person name="Cronin A."/>
            <person name="Goodhead I."/>
            <person name="Muzny D."/>
            <person name="Mourier T."/>
            <person name="Pain A."/>
            <person name="Lu M."/>
            <person name="Harper D."/>
            <person name="Lindsay R."/>
            <person name="Hauser H."/>
            <person name="James K."/>
            <person name="Quiles M."/>
            <person name="Madan Babu M."/>
            <person name="Saito T."/>
            <person name="Buchrieser C."/>
            <person name="Wardroper A."/>
            <person name="Felder M."/>
            <person name="Thangavelu M."/>
            <person name="Johnson D."/>
            <person name="Knights A."/>
            <person name="Loulseged H."/>
            <person name="Mungall K."/>
            <person name="Oliver K."/>
            <person name="Price C."/>
            <person name="Quail M.A."/>
            <person name="Urushihara H."/>
            <person name="Hernandez J."/>
            <person name="Rabbinowitsch E."/>
            <person name="Steffen D."/>
            <person name="Sanders M."/>
            <person name="Ma J."/>
            <person name="Kohara Y."/>
            <person name="Sharp S."/>
            <person name="Simmonds M."/>
            <person name="Spiegler S."/>
            <person name="Tivey A."/>
            <person name="Sugano S."/>
            <person name="White B."/>
            <person name="Walker D."/>
            <person name="Woodward J."/>
            <person name="Winckler T."/>
            <person name="Tanaka Y."/>
            <person name="Shaulsky G."/>
            <person name="Schleicher M."/>
            <person name="Weinstock G."/>
            <person name="Rosenthal A."/>
            <person name="Cox E.C."/>
            <person name="Chisholm R.L."/>
            <person name="Gibbs R."/>
            <person name="Loomis W.F."/>
            <person name="Platzer M."/>
            <person name="Kay R.R."/>
            <person name="Williams J."/>
            <person name="Dear P.H."/>
            <person name="Noegel A.A."/>
            <person name="Barrell B."/>
            <person name="Kuspa A."/>
        </authorList>
    </citation>
    <scope>NUCLEOTIDE SEQUENCE [LARGE SCALE GENOMIC DNA]</scope>
    <source>
        <strain evidence="2 3">AX4</strain>
    </source>
</reference>
<evidence type="ECO:0000259" key="1">
    <source>
        <dbReference type="Pfam" id="PF22933"/>
    </source>
</evidence>
<dbReference type="PANTHER" id="PTHR31378">
    <property type="entry name" value="EGF-LIKE DOMAIN-CONTAINING PROTEIN-RELATED-RELATED"/>
    <property type="match status" value="1"/>
</dbReference>
<evidence type="ECO:0000313" key="3">
    <source>
        <dbReference type="Proteomes" id="UP000002195"/>
    </source>
</evidence>
<accession>Q54TW9</accession>
<dbReference type="FunCoup" id="Q54TW9">
    <property type="interactions" value="877"/>
</dbReference>
<organism evidence="2 3">
    <name type="scientific">Dictyostelium discoideum</name>
    <name type="common">Social amoeba</name>
    <dbReference type="NCBI Taxonomy" id="44689"/>
    <lineage>
        <taxon>Eukaryota</taxon>
        <taxon>Amoebozoa</taxon>
        <taxon>Evosea</taxon>
        <taxon>Eumycetozoa</taxon>
        <taxon>Dictyostelia</taxon>
        <taxon>Dictyosteliales</taxon>
        <taxon>Dictyosteliaceae</taxon>
        <taxon>Dictyostelium</taxon>
    </lineage>
</organism>
<sequence length="212" mass="24369">MEIKKTHFFENWTQTSLSYNKHHYIANIKGTSNITIETEWFDSLTNITFANQKLTMNPPTLKYNINITKYEFISNINSLQLVIQSKLSKNSNIDHSICSAQSFGETTSNDNSNYIQLSVEKHSLYGRFIKRGIVDNKIISINNEQLNDLNSESSYYTSESHIGINIPWFKDLVQLDPDFSVLLDGSSTNSICKDGHSLSKKSVNWCYCRLCW</sequence>
<dbReference type="PANTHER" id="PTHR31378:SF47">
    <property type="entry name" value="EGF-LIKE DOMAIN-CONTAINING PROTEIN-RELATED"/>
    <property type="match status" value="1"/>
</dbReference>
<gene>
    <name evidence="2" type="ORF">DDB_G0281459</name>
</gene>
<dbReference type="KEGG" id="ddi:DDB_G0281459"/>
<proteinExistence type="predicted"/>
<dbReference type="HOGENOM" id="CLU_1301684_0_0_1"/>
<comment type="caution">
    <text evidence="2">The sequence shown here is derived from an EMBL/GenBank/DDBJ whole genome shotgun (WGS) entry which is preliminary data.</text>
</comment>
<dbReference type="RefSeq" id="XP_640692.1">
    <property type="nucleotide sequence ID" value="XM_635600.1"/>
</dbReference>